<dbReference type="GO" id="GO:0030288">
    <property type="term" value="C:outer membrane-bounded periplasmic space"/>
    <property type="evidence" value="ECO:0007669"/>
    <property type="project" value="TreeGrafter"/>
</dbReference>
<accession>A0A926EX27</accession>
<comment type="caution">
    <text evidence="3">The sequence shown here is derived from an EMBL/GenBank/DDBJ whole genome shotgun (WGS) entry which is preliminary data.</text>
</comment>
<dbReference type="RefSeq" id="WP_249322901.1">
    <property type="nucleotide sequence ID" value="NZ_JACRTK010000001.1"/>
</dbReference>
<name>A0A926EX27_9FIRM</name>
<keyword evidence="1" id="KW-0812">Transmembrane</keyword>
<dbReference type="NCBIfam" id="TIGR02669">
    <property type="entry name" value="SpoIID_LytB"/>
    <property type="match status" value="1"/>
</dbReference>
<evidence type="ECO:0000313" key="3">
    <source>
        <dbReference type="EMBL" id="MBC8590075.1"/>
    </source>
</evidence>
<evidence type="ECO:0000313" key="4">
    <source>
        <dbReference type="Proteomes" id="UP000601522"/>
    </source>
</evidence>
<dbReference type="InterPro" id="IPR013693">
    <property type="entry name" value="SpoIID/LytB_N"/>
</dbReference>
<keyword evidence="4" id="KW-1185">Reference proteome</keyword>
<dbReference type="InterPro" id="IPR051922">
    <property type="entry name" value="Bact_Sporulation_Assoc"/>
</dbReference>
<organism evidence="3 4">
    <name type="scientific">Wansuia hejianensis</name>
    <dbReference type="NCBI Taxonomy" id="2763667"/>
    <lineage>
        <taxon>Bacteria</taxon>
        <taxon>Bacillati</taxon>
        <taxon>Bacillota</taxon>
        <taxon>Clostridia</taxon>
        <taxon>Lachnospirales</taxon>
        <taxon>Lachnospiraceae</taxon>
        <taxon>Wansuia</taxon>
    </lineage>
</organism>
<dbReference type="GO" id="GO:0030435">
    <property type="term" value="P:sporulation resulting in formation of a cellular spore"/>
    <property type="evidence" value="ECO:0007669"/>
    <property type="project" value="InterPro"/>
</dbReference>
<gene>
    <name evidence="3" type="primary">spoIID</name>
    <name evidence="3" type="ORF">H8689_02845</name>
</gene>
<proteinExistence type="predicted"/>
<keyword evidence="1" id="KW-0472">Membrane</keyword>
<dbReference type="NCBIfam" id="TIGR02870">
    <property type="entry name" value="spore_II_D"/>
    <property type="match status" value="1"/>
</dbReference>
<dbReference type="PANTHER" id="PTHR30032">
    <property type="entry name" value="N-ACETYLMURAMOYL-L-ALANINE AMIDASE-RELATED"/>
    <property type="match status" value="1"/>
</dbReference>
<keyword evidence="1" id="KW-1133">Transmembrane helix</keyword>
<feature type="domain" description="Sporulation stage II protein D amidase enhancer LytB N-terminal" evidence="2">
    <location>
        <begin position="67"/>
        <end position="175"/>
    </location>
</feature>
<sequence>MRKISVYLISVLVITILIPAVIVKTFNFVSSSNSAEGKNLKEMIPMTENHKNSVTVNKKDIEYIKVYNTKTKKTEELLLDEYIKGVVAAEMPAKFHIEALKAQAVAARTYAISRKIKFDDGHPDHKTAPICTGVHCQAYLSFEELKKVHGDKWIENYWGKIEEAVESTKGLLIYYNGEIIEPLYHSTSGGMTEDSVNVFASDRPYLKSVKSPNEEEAPKFKEVVTFTTEEFIDKLNKEYPKAKINKNNFLDKIKLVEKTPSGRVQKIAIGDEIVNGRDIRDLFKLNSTNFKVMYSKKVNLIEIETYGYGHGVGMSQWGANGMGKAGKNYKEILKHYYTGVEIKKMK</sequence>
<dbReference type="EMBL" id="JACRTK010000001">
    <property type="protein sequence ID" value="MBC8590075.1"/>
    <property type="molecule type" value="Genomic_DNA"/>
</dbReference>
<reference evidence="3 4" key="1">
    <citation type="submission" date="2020-08" db="EMBL/GenBank/DDBJ databases">
        <title>Genome public.</title>
        <authorList>
            <person name="Liu C."/>
            <person name="Sun Q."/>
        </authorList>
    </citation>
    <scope>NUCLEOTIDE SEQUENCE [LARGE SCALE GENOMIC DNA]</scope>
    <source>
        <strain evidence="3 4">NSJ-26</strain>
    </source>
</reference>
<evidence type="ECO:0000259" key="2">
    <source>
        <dbReference type="Pfam" id="PF08486"/>
    </source>
</evidence>
<protein>
    <submittedName>
        <fullName evidence="3">Stage II sporulation protein D</fullName>
    </submittedName>
</protein>
<dbReference type="PANTHER" id="PTHR30032:SF4">
    <property type="entry name" value="AMIDASE ENHANCER"/>
    <property type="match status" value="1"/>
</dbReference>
<dbReference type="Proteomes" id="UP000601522">
    <property type="component" value="Unassembled WGS sequence"/>
</dbReference>
<dbReference type="InterPro" id="IPR013486">
    <property type="entry name" value="SpoIID/LytB"/>
</dbReference>
<feature type="transmembrane region" description="Helical" evidence="1">
    <location>
        <begin position="7"/>
        <end position="29"/>
    </location>
</feature>
<dbReference type="InterPro" id="IPR014225">
    <property type="entry name" value="Spore_II_D_firmicutes"/>
</dbReference>
<dbReference type="Pfam" id="PF08486">
    <property type="entry name" value="SpoIID"/>
    <property type="match status" value="1"/>
</dbReference>
<evidence type="ECO:0000256" key="1">
    <source>
        <dbReference type="SAM" id="Phobius"/>
    </source>
</evidence>
<dbReference type="AlphaFoldDB" id="A0A926EX27"/>